<dbReference type="Proteomes" id="UP001595900">
    <property type="component" value="Unassembled WGS sequence"/>
</dbReference>
<evidence type="ECO:0000256" key="1">
    <source>
        <dbReference type="ARBA" id="ARBA00008007"/>
    </source>
</evidence>
<dbReference type="Gene3D" id="3.40.50.2020">
    <property type="match status" value="1"/>
</dbReference>
<dbReference type="EMBL" id="JBHSCN010000023">
    <property type="protein sequence ID" value="MFC4245242.1"/>
    <property type="molecule type" value="Genomic_DNA"/>
</dbReference>
<keyword evidence="3" id="KW-1185">Reference proteome</keyword>
<dbReference type="InterPro" id="IPR051910">
    <property type="entry name" value="ComF/GntX_DNA_util-trans"/>
</dbReference>
<dbReference type="InterPro" id="IPR029057">
    <property type="entry name" value="PRTase-like"/>
</dbReference>
<protein>
    <submittedName>
        <fullName evidence="2">ComF family protein</fullName>
    </submittedName>
</protein>
<evidence type="ECO:0000313" key="2">
    <source>
        <dbReference type="EMBL" id="MFC4245242.1"/>
    </source>
</evidence>
<accession>A0ABV8QA58</accession>
<dbReference type="RefSeq" id="WP_390232230.1">
    <property type="nucleotide sequence ID" value="NZ_JBHSCN010000023.1"/>
</dbReference>
<name>A0ABV8QA58_9MICO</name>
<proteinExistence type="inferred from homology"/>
<dbReference type="PANTHER" id="PTHR47505:SF1">
    <property type="entry name" value="DNA UTILIZATION PROTEIN YHGH"/>
    <property type="match status" value="1"/>
</dbReference>
<dbReference type="PANTHER" id="PTHR47505">
    <property type="entry name" value="DNA UTILIZATION PROTEIN YHGH"/>
    <property type="match status" value="1"/>
</dbReference>
<gene>
    <name evidence="2" type="ORF">ACFOYW_17875</name>
</gene>
<evidence type="ECO:0000313" key="3">
    <source>
        <dbReference type="Proteomes" id="UP001595900"/>
    </source>
</evidence>
<dbReference type="SUPFAM" id="SSF53271">
    <property type="entry name" value="PRTase-like"/>
    <property type="match status" value="1"/>
</dbReference>
<comment type="similarity">
    <text evidence="1">Belongs to the ComF/GntX family.</text>
</comment>
<dbReference type="InterPro" id="IPR000836">
    <property type="entry name" value="PRTase_dom"/>
</dbReference>
<reference evidence="3" key="1">
    <citation type="journal article" date="2019" name="Int. J. Syst. Evol. Microbiol.">
        <title>The Global Catalogue of Microorganisms (GCM) 10K type strain sequencing project: providing services to taxonomists for standard genome sequencing and annotation.</title>
        <authorList>
            <consortium name="The Broad Institute Genomics Platform"/>
            <consortium name="The Broad Institute Genome Sequencing Center for Infectious Disease"/>
            <person name="Wu L."/>
            <person name="Ma J."/>
        </authorList>
    </citation>
    <scope>NUCLEOTIDE SEQUENCE [LARGE SCALE GENOMIC DNA]</scope>
    <source>
        <strain evidence="3">CGMCC 1.10363</strain>
    </source>
</reference>
<dbReference type="CDD" id="cd06223">
    <property type="entry name" value="PRTases_typeI"/>
    <property type="match status" value="1"/>
</dbReference>
<comment type="caution">
    <text evidence="2">The sequence shown here is derived from an EMBL/GenBank/DDBJ whole genome shotgun (WGS) entry which is preliminary data.</text>
</comment>
<sequence>MWSRLHGAVLDAWAALAPVDCAGCETPDRALCETCRAELAAAVPARHALTRADGTELPVWHALEYGGTARSILLAFKDGGRTDVAPALAAVLRRVVRAALAASPPEARGRVVLAGIPSTRAAFRRRGYVPLRHLVTRAGYRDERMLVATRQTQDQSDLDTTARFANRKESLAVRGGPVGAFVVLLDDIITTGATILEADRAFHAAGHRVLCAVAVARTPRRIPALRADVQIGRKCS</sequence>
<organism evidence="2 3">
    <name type="scientific">Gryllotalpicola reticulitermitis</name>
    <dbReference type="NCBI Taxonomy" id="1184153"/>
    <lineage>
        <taxon>Bacteria</taxon>
        <taxon>Bacillati</taxon>
        <taxon>Actinomycetota</taxon>
        <taxon>Actinomycetes</taxon>
        <taxon>Micrococcales</taxon>
        <taxon>Microbacteriaceae</taxon>
        <taxon>Gryllotalpicola</taxon>
    </lineage>
</organism>